<dbReference type="EMBL" id="CZBO01000001">
    <property type="protein sequence ID" value="CUP81793.1"/>
    <property type="molecule type" value="Genomic_DNA"/>
</dbReference>
<keyword evidence="4" id="KW-0378">Hydrolase</keyword>
<name>A0A174R8E0_9CLOT</name>
<dbReference type="Gene3D" id="3.90.80.10">
    <property type="entry name" value="Inorganic pyrophosphatase"/>
    <property type="match status" value="1"/>
</dbReference>
<sequence>MEYYLGKRVKLIIDRPLGSKHPKYNFIYPLNYGYIPNTISGDNEEIDAYVIGEFNPLEKYEGYVLAIIKRKNDIEDKLVVCKDLNKYNKDQIKALVEFQERFFESTILMFNENINI</sequence>
<proteinExistence type="predicted"/>
<evidence type="ECO:0000256" key="4">
    <source>
        <dbReference type="ARBA" id="ARBA00022801"/>
    </source>
</evidence>
<evidence type="ECO:0000256" key="2">
    <source>
        <dbReference type="ARBA" id="ARBA00012146"/>
    </source>
</evidence>
<dbReference type="SUPFAM" id="SSF50324">
    <property type="entry name" value="Inorganic pyrophosphatase"/>
    <property type="match status" value="1"/>
</dbReference>
<accession>A0A174R8E0</accession>
<protein>
    <recommendedName>
        <fullName evidence="2">inorganic diphosphatase</fullName>
        <ecNumber evidence="2">3.6.1.1</ecNumber>
    </recommendedName>
</protein>
<reference evidence="6 7" key="1">
    <citation type="submission" date="2015-09" db="EMBL/GenBank/DDBJ databases">
        <authorList>
            <consortium name="Pathogen Informatics"/>
        </authorList>
    </citation>
    <scope>NUCLEOTIDE SEQUENCE [LARGE SCALE GENOMIC DNA]</scope>
    <source>
        <strain evidence="6 7">2789STDY5834956</strain>
    </source>
</reference>
<dbReference type="GO" id="GO:0004427">
    <property type="term" value="F:inorganic diphosphate phosphatase activity"/>
    <property type="evidence" value="ECO:0007669"/>
    <property type="project" value="UniProtKB-EC"/>
</dbReference>
<organism evidence="6 7">
    <name type="scientific">Clostridium baratii</name>
    <dbReference type="NCBI Taxonomy" id="1561"/>
    <lineage>
        <taxon>Bacteria</taxon>
        <taxon>Bacillati</taxon>
        <taxon>Bacillota</taxon>
        <taxon>Clostridia</taxon>
        <taxon>Eubacteriales</taxon>
        <taxon>Clostridiaceae</taxon>
        <taxon>Clostridium</taxon>
    </lineage>
</organism>
<evidence type="ECO:0000313" key="7">
    <source>
        <dbReference type="Proteomes" id="UP000095563"/>
    </source>
</evidence>
<dbReference type="AlphaFoldDB" id="A0A174R8E0"/>
<dbReference type="GO" id="GO:0006796">
    <property type="term" value="P:phosphate-containing compound metabolic process"/>
    <property type="evidence" value="ECO:0007669"/>
    <property type="project" value="InterPro"/>
</dbReference>
<keyword evidence="5" id="KW-0460">Magnesium</keyword>
<dbReference type="Pfam" id="PF00719">
    <property type="entry name" value="Pyrophosphatase"/>
    <property type="match status" value="1"/>
</dbReference>
<dbReference type="InterPro" id="IPR008162">
    <property type="entry name" value="Pyrophosphatase"/>
</dbReference>
<dbReference type="RefSeq" id="WP_055206910.1">
    <property type="nucleotide sequence ID" value="NZ_CZBO01000001.1"/>
</dbReference>
<dbReference type="GO" id="GO:0000287">
    <property type="term" value="F:magnesium ion binding"/>
    <property type="evidence" value="ECO:0007669"/>
    <property type="project" value="InterPro"/>
</dbReference>
<evidence type="ECO:0000256" key="1">
    <source>
        <dbReference type="ARBA" id="ARBA00001946"/>
    </source>
</evidence>
<keyword evidence="3" id="KW-0479">Metal-binding</keyword>
<evidence type="ECO:0000313" key="6">
    <source>
        <dbReference type="EMBL" id="CUP81793.1"/>
    </source>
</evidence>
<evidence type="ECO:0000256" key="5">
    <source>
        <dbReference type="ARBA" id="ARBA00022842"/>
    </source>
</evidence>
<dbReference type="EC" id="3.6.1.1" evidence="2"/>
<dbReference type="InterPro" id="IPR036649">
    <property type="entry name" value="Pyrophosphatase_sf"/>
</dbReference>
<dbReference type="GO" id="GO:0005737">
    <property type="term" value="C:cytoplasm"/>
    <property type="evidence" value="ECO:0007669"/>
    <property type="project" value="InterPro"/>
</dbReference>
<comment type="cofactor">
    <cofactor evidence="1">
        <name>Mg(2+)</name>
        <dbReference type="ChEBI" id="CHEBI:18420"/>
    </cofactor>
</comment>
<gene>
    <name evidence="6" type="primary">ipyr</name>
    <name evidence="6" type="ORF">ERS852568_00914</name>
</gene>
<dbReference type="Proteomes" id="UP000095563">
    <property type="component" value="Unassembled WGS sequence"/>
</dbReference>
<evidence type="ECO:0000256" key="3">
    <source>
        <dbReference type="ARBA" id="ARBA00022723"/>
    </source>
</evidence>